<sequence length="256" mass="28278">MSDPQVIDLEALRRRCSQCSLQQLCLPAGVSAQDLDQLDSMVRRRKTVGAAERLFRAGDNFAAVYVAREGAFKTVCISSEGEEQIVGFHIPGEIIGLDAMGEGRHRCEAIALTKANVCEVPFAQLTEIAARVPGLQRQLLRVIGKDINRAHEHTSNLAARRGAHERLALFLHGLLQRYRLVNGKASSTFKLPMSREDIARYLGMANETVSRAFARLQTDRVIVIAGRRVDVLDEDLLTQAAHPVDEIDRATPRTAS</sequence>
<evidence type="ECO:0000259" key="13">
    <source>
        <dbReference type="PROSITE" id="PS50042"/>
    </source>
</evidence>
<dbReference type="InterPro" id="IPR036388">
    <property type="entry name" value="WH-like_DNA-bd_sf"/>
</dbReference>
<evidence type="ECO:0000256" key="3">
    <source>
        <dbReference type="ARBA" id="ARBA00020769"/>
    </source>
</evidence>
<accession>A0A3D8VE18</accession>
<dbReference type="GO" id="GO:0003700">
    <property type="term" value="F:DNA-binding transcription factor activity"/>
    <property type="evidence" value="ECO:0007669"/>
    <property type="project" value="InterPro"/>
</dbReference>
<dbReference type="Pfam" id="PF00027">
    <property type="entry name" value="cNMP_binding"/>
    <property type="match status" value="1"/>
</dbReference>
<evidence type="ECO:0000259" key="14">
    <source>
        <dbReference type="PROSITE" id="PS51063"/>
    </source>
</evidence>
<dbReference type="EMBL" id="QTJR01000005">
    <property type="protein sequence ID" value="RDY67499.1"/>
    <property type="molecule type" value="Genomic_DNA"/>
</dbReference>
<dbReference type="Pfam" id="PF13545">
    <property type="entry name" value="HTH_Crp_2"/>
    <property type="match status" value="1"/>
</dbReference>
<dbReference type="SUPFAM" id="SSF46785">
    <property type="entry name" value="Winged helix' DNA-binding domain"/>
    <property type="match status" value="1"/>
</dbReference>
<dbReference type="InterPro" id="IPR012318">
    <property type="entry name" value="HTH_CRP"/>
</dbReference>
<name>A0A3D8VE18_9GAMM</name>
<keyword evidence="16" id="KW-1185">Reference proteome</keyword>
<dbReference type="CDD" id="cd00038">
    <property type="entry name" value="CAP_ED"/>
    <property type="match status" value="1"/>
</dbReference>
<dbReference type="CDD" id="cd00092">
    <property type="entry name" value="HTH_CRP"/>
    <property type="match status" value="1"/>
</dbReference>
<dbReference type="PROSITE" id="PS00042">
    <property type="entry name" value="HTH_CRP_1"/>
    <property type="match status" value="1"/>
</dbReference>
<keyword evidence="8" id="KW-0843">Virulence</keyword>
<evidence type="ECO:0000256" key="11">
    <source>
        <dbReference type="ARBA" id="ARBA00023163"/>
    </source>
</evidence>
<dbReference type="InterPro" id="IPR036390">
    <property type="entry name" value="WH_DNA-bd_sf"/>
</dbReference>
<evidence type="ECO:0000256" key="1">
    <source>
        <dbReference type="ARBA" id="ARBA00004496"/>
    </source>
</evidence>
<reference evidence="15 16" key="1">
    <citation type="submission" date="2018-08" db="EMBL/GenBank/DDBJ databases">
        <title>Lysobacter soli KCTC 22011, whole genome shotgun sequence.</title>
        <authorList>
            <person name="Zhang X."/>
            <person name="Feng G."/>
            <person name="Zhu H."/>
        </authorList>
    </citation>
    <scope>NUCLEOTIDE SEQUENCE [LARGE SCALE GENOMIC DNA]</scope>
    <source>
        <strain evidence="15 16">KCTC 22011</strain>
    </source>
</reference>
<dbReference type="GO" id="GO:0003824">
    <property type="term" value="F:catalytic activity"/>
    <property type="evidence" value="ECO:0007669"/>
    <property type="project" value="UniProtKB-KW"/>
</dbReference>
<dbReference type="PRINTS" id="PR00034">
    <property type="entry name" value="HTHCRP"/>
</dbReference>
<dbReference type="InterPro" id="IPR018490">
    <property type="entry name" value="cNMP-bd_dom_sf"/>
</dbReference>
<dbReference type="SMART" id="SM00100">
    <property type="entry name" value="cNMP"/>
    <property type="match status" value="1"/>
</dbReference>
<dbReference type="SMART" id="SM00419">
    <property type="entry name" value="HTH_CRP"/>
    <property type="match status" value="1"/>
</dbReference>
<dbReference type="RefSeq" id="WP_115842266.1">
    <property type="nucleotide sequence ID" value="NZ_CP183976.1"/>
</dbReference>
<evidence type="ECO:0000313" key="15">
    <source>
        <dbReference type="EMBL" id="RDY67499.1"/>
    </source>
</evidence>
<dbReference type="InterPro" id="IPR018335">
    <property type="entry name" value="Tscrpt_reg_HTH_Crp-type_CS"/>
</dbReference>
<dbReference type="GO" id="GO:0005829">
    <property type="term" value="C:cytosol"/>
    <property type="evidence" value="ECO:0007669"/>
    <property type="project" value="TreeGrafter"/>
</dbReference>
<feature type="domain" description="HTH crp-type" evidence="14">
    <location>
        <begin position="161"/>
        <end position="235"/>
    </location>
</feature>
<dbReference type="Proteomes" id="UP000256829">
    <property type="component" value="Unassembled WGS sequence"/>
</dbReference>
<dbReference type="PROSITE" id="PS51063">
    <property type="entry name" value="HTH_CRP_2"/>
    <property type="match status" value="1"/>
</dbReference>
<keyword evidence="4" id="KW-0678">Repressor</keyword>
<evidence type="ECO:0000256" key="7">
    <source>
        <dbReference type="ARBA" id="ARBA00023015"/>
    </source>
</evidence>
<keyword evidence="7" id="KW-0805">Transcription regulation</keyword>
<gene>
    <name evidence="15" type="ORF">DX912_09530</name>
</gene>
<evidence type="ECO:0000256" key="5">
    <source>
        <dbReference type="ARBA" id="ARBA00022533"/>
    </source>
</evidence>
<dbReference type="PANTHER" id="PTHR24567">
    <property type="entry name" value="CRP FAMILY TRANSCRIPTIONAL REGULATORY PROTEIN"/>
    <property type="match status" value="1"/>
</dbReference>
<dbReference type="InterPro" id="IPR014710">
    <property type="entry name" value="RmlC-like_jellyroll"/>
</dbReference>
<evidence type="ECO:0000256" key="4">
    <source>
        <dbReference type="ARBA" id="ARBA00022491"/>
    </source>
</evidence>
<dbReference type="AlphaFoldDB" id="A0A3D8VE18"/>
<organism evidence="15 16">
    <name type="scientific">Lysobacter soli</name>
    <dbReference type="NCBI Taxonomy" id="453783"/>
    <lineage>
        <taxon>Bacteria</taxon>
        <taxon>Pseudomonadati</taxon>
        <taxon>Pseudomonadota</taxon>
        <taxon>Gammaproteobacteria</taxon>
        <taxon>Lysobacterales</taxon>
        <taxon>Lysobacteraceae</taxon>
        <taxon>Lysobacter</taxon>
    </lineage>
</organism>
<evidence type="ECO:0000313" key="16">
    <source>
        <dbReference type="Proteomes" id="UP000256829"/>
    </source>
</evidence>
<dbReference type="InterPro" id="IPR000595">
    <property type="entry name" value="cNMP-bd_dom"/>
</dbReference>
<comment type="caution">
    <text evidence="15">The sequence shown here is derived from an EMBL/GenBank/DDBJ whole genome shotgun (WGS) entry which is preliminary data.</text>
</comment>
<evidence type="ECO:0000256" key="8">
    <source>
        <dbReference type="ARBA" id="ARBA00023026"/>
    </source>
</evidence>
<proteinExistence type="predicted"/>
<dbReference type="Gene3D" id="2.60.120.10">
    <property type="entry name" value="Jelly Rolls"/>
    <property type="match status" value="1"/>
</dbReference>
<evidence type="ECO:0000256" key="6">
    <source>
        <dbReference type="ARBA" id="ARBA00022636"/>
    </source>
</evidence>
<protein>
    <recommendedName>
        <fullName evidence="3">CRP-like protein Clp</fullName>
    </recommendedName>
    <alternativeName>
        <fullName evidence="12">Catabolite activation-like protein</fullName>
    </alternativeName>
</protein>
<keyword evidence="10" id="KW-0010">Activator</keyword>
<evidence type="ECO:0000256" key="2">
    <source>
        <dbReference type="ARBA" id="ARBA00011738"/>
    </source>
</evidence>
<comment type="subunit">
    <text evidence="2">Homodimer.</text>
</comment>
<comment type="subcellular location">
    <subcellularLocation>
        <location evidence="1">Cytoplasm</location>
    </subcellularLocation>
</comment>
<dbReference type="Gene3D" id="1.10.10.10">
    <property type="entry name" value="Winged helix-like DNA-binding domain superfamily/Winged helix DNA-binding domain"/>
    <property type="match status" value="1"/>
</dbReference>
<feature type="domain" description="Cyclic nucleotide-binding" evidence="13">
    <location>
        <begin position="26"/>
        <end position="110"/>
    </location>
</feature>
<dbReference type="SUPFAM" id="SSF51206">
    <property type="entry name" value="cAMP-binding domain-like"/>
    <property type="match status" value="1"/>
</dbReference>
<dbReference type="PANTHER" id="PTHR24567:SF75">
    <property type="entry name" value="FUMARATE AND NITRATE REDUCTION REGULATORY PROTEIN"/>
    <property type="match status" value="1"/>
</dbReference>
<dbReference type="InterPro" id="IPR050397">
    <property type="entry name" value="Env_Response_Regulators"/>
</dbReference>
<evidence type="ECO:0000256" key="12">
    <source>
        <dbReference type="ARBA" id="ARBA00031697"/>
    </source>
</evidence>
<evidence type="ECO:0000256" key="10">
    <source>
        <dbReference type="ARBA" id="ARBA00023159"/>
    </source>
</evidence>
<keyword evidence="5" id="KW-0021">Allosteric enzyme</keyword>
<keyword evidence="9" id="KW-0238">DNA-binding</keyword>
<evidence type="ECO:0000256" key="9">
    <source>
        <dbReference type="ARBA" id="ARBA00023125"/>
    </source>
</evidence>
<keyword evidence="11" id="KW-0804">Transcription</keyword>
<dbReference type="GO" id="GO:0003677">
    <property type="term" value="F:DNA binding"/>
    <property type="evidence" value="ECO:0007669"/>
    <property type="project" value="UniProtKB-KW"/>
</dbReference>
<dbReference type="PROSITE" id="PS50042">
    <property type="entry name" value="CNMP_BINDING_3"/>
    <property type="match status" value="1"/>
</dbReference>
<keyword evidence="6" id="KW-0973">c-di-GMP</keyword>